<name>A0ABS2R478_9BACI</name>
<reference evidence="2 3" key="1">
    <citation type="submission" date="2021-01" db="EMBL/GenBank/DDBJ databases">
        <title>Genomic Encyclopedia of Type Strains, Phase IV (KMG-IV): sequencing the most valuable type-strain genomes for metagenomic binning, comparative biology and taxonomic classification.</title>
        <authorList>
            <person name="Goeker M."/>
        </authorList>
    </citation>
    <scope>NUCLEOTIDE SEQUENCE [LARGE SCALE GENOMIC DNA]</scope>
    <source>
        <strain evidence="2 3">DSM 105453</strain>
    </source>
</reference>
<gene>
    <name evidence="2" type="ORF">JOC94_001400</name>
</gene>
<evidence type="ECO:0000313" key="3">
    <source>
        <dbReference type="Proteomes" id="UP000823485"/>
    </source>
</evidence>
<sequence>MNTVKVCENGLQAKGIINQLTAEGYDRENIYVFAHGEEREKDLADALETGKVGISEQGLVNTVTNVFRERGDELRSELEAVGLTEIEAEKYEKVLDGGEIVLVAKK</sequence>
<evidence type="ECO:0000313" key="2">
    <source>
        <dbReference type="EMBL" id="MBM7714428.1"/>
    </source>
</evidence>
<organism evidence="2 3">
    <name type="scientific">Siminovitchia thermophila</name>
    <dbReference type="NCBI Taxonomy" id="1245522"/>
    <lineage>
        <taxon>Bacteria</taxon>
        <taxon>Bacillati</taxon>
        <taxon>Bacillota</taxon>
        <taxon>Bacilli</taxon>
        <taxon>Bacillales</taxon>
        <taxon>Bacillaceae</taxon>
        <taxon>Siminovitchia</taxon>
    </lineage>
</organism>
<protein>
    <submittedName>
        <fullName evidence="2">Metal-dependent enzyme (Double-stranded beta helix superfamily)</fullName>
    </submittedName>
</protein>
<feature type="domain" description="General stress protein 17M-like" evidence="1">
    <location>
        <begin position="3"/>
        <end position="98"/>
    </location>
</feature>
<accession>A0ABS2R478</accession>
<dbReference type="InterPro" id="IPR025889">
    <property type="entry name" value="GSP17M-like_dom"/>
</dbReference>
<keyword evidence="3" id="KW-1185">Reference proteome</keyword>
<dbReference type="Proteomes" id="UP000823485">
    <property type="component" value="Unassembled WGS sequence"/>
</dbReference>
<evidence type="ECO:0000259" key="1">
    <source>
        <dbReference type="Pfam" id="PF11181"/>
    </source>
</evidence>
<proteinExistence type="predicted"/>
<dbReference type="RefSeq" id="WP_077109736.1">
    <property type="nucleotide sequence ID" value="NZ_JAFBFH010000007.1"/>
</dbReference>
<dbReference type="EMBL" id="JAFBFH010000007">
    <property type="protein sequence ID" value="MBM7714428.1"/>
    <property type="molecule type" value="Genomic_DNA"/>
</dbReference>
<comment type="caution">
    <text evidence="2">The sequence shown here is derived from an EMBL/GenBank/DDBJ whole genome shotgun (WGS) entry which is preliminary data.</text>
</comment>
<dbReference type="Pfam" id="PF11181">
    <property type="entry name" value="YflT"/>
    <property type="match status" value="1"/>
</dbReference>